<dbReference type="Proteomes" id="UP001164929">
    <property type="component" value="Chromosome 2"/>
</dbReference>
<gene>
    <name evidence="2" type="ORF">NC653_007212</name>
</gene>
<feature type="compositionally biased region" description="Polar residues" evidence="1">
    <location>
        <begin position="126"/>
        <end position="147"/>
    </location>
</feature>
<feature type="compositionally biased region" description="Low complexity" evidence="1">
    <location>
        <begin position="148"/>
        <end position="159"/>
    </location>
</feature>
<dbReference type="InterPro" id="IPR025322">
    <property type="entry name" value="PADRE_dom"/>
</dbReference>
<dbReference type="Pfam" id="PF14009">
    <property type="entry name" value="PADRE"/>
    <property type="match status" value="1"/>
</dbReference>
<comment type="caution">
    <text evidence="2">The sequence shown here is derived from an EMBL/GenBank/DDBJ whole genome shotgun (WGS) entry which is preliminary data.</text>
</comment>
<accession>A0AAD6RHE1</accession>
<feature type="region of interest" description="Disordered" evidence="1">
    <location>
        <begin position="106"/>
        <end position="214"/>
    </location>
</feature>
<organism evidence="2 3">
    <name type="scientific">Populus alba x Populus x berolinensis</name>
    <dbReference type="NCBI Taxonomy" id="444605"/>
    <lineage>
        <taxon>Eukaryota</taxon>
        <taxon>Viridiplantae</taxon>
        <taxon>Streptophyta</taxon>
        <taxon>Embryophyta</taxon>
        <taxon>Tracheophyta</taxon>
        <taxon>Spermatophyta</taxon>
        <taxon>Magnoliopsida</taxon>
        <taxon>eudicotyledons</taxon>
        <taxon>Gunneridae</taxon>
        <taxon>Pentapetalae</taxon>
        <taxon>rosids</taxon>
        <taxon>fabids</taxon>
        <taxon>Malpighiales</taxon>
        <taxon>Salicaceae</taxon>
        <taxon>Saliceae</taxon>
        <taxon>Populus</taxon>
    </lineage>
</organism>
<name>A0AAD6RHE1_9ROSI</name>
<dbReference type="AlphaFoldDB" id="A0AAD6RHE1"/>
<dbReference type="EMBL" id="JAQIZT010000002">
    <property type="protein sequence ID" value="KAJ7008470.1"/>
    <property type="molecule type" value="Genomic_DNA"/>
</dbReference>
<feature type="compositionally biased region" description="Polar residues" evidence="1">
    <location>
        <begin position="160"/>
        <end position="170"/>
    </location>
</feature>
<evidence type="ECO:0000256" key="1">
    <source>
        <dbReference type="SAM" id="MobiDB-lite"/>
    </source>
</evidence>
<feature type="compositionally biased region" description="Basic and acidic residues" evidence="1">
    <location>
        <begin position="202"/>
        <end position="214"/>
    </location>
</feature>
<keyword evidence="3" id="KW-1185">Reference proteome</keyword>
<feature type="compositionally biased region" description="Basic residues" evidence="1">
    <location>
        <begin position="173"/>
        <end position="196"/>
    </location>
</feature>
<sequence length="214" mass="23600">MLEKLLKAHKLSPLARSDLPKPANPMTPEKLEIASSALMIIHAGGRVECYLILLKYFGPLTEYPSHALAKPEVFRRPWNSVVRPEKILTPGQKFLLVPHHAVRKLRRKIGKPSEESSSSSSSSVSLTSQASNDVSTDMVSRQNNNDVSSRSFFSESDISTGVSRDSSCSFRSALRKKTGVKKHVRYAGIAVKHKGGHNSTNSEKKGNRVDHNTP</sequence>
<dbReference type="PANTHER" id="PTHR33052">
    <property type="entry name" value="DUF4228 DOMAIN PROTEIN-RELATED"/>
    <property type="match status" value="1"/>
</dbReference>
<feature type="compositionally biased region" description="Low complexity" evidence="1">
    <location>
        <begin position="115"/>
        <end position="125"/>
    </location>
</feature>
<reference evidence="2" key="1">
    <citation type="journal article" date="2023" name="Mol. Ecol. Resour.">
        <title>Chromosome-level genome assembly of a triploid poplar Populus alba 'Berolinensis'.</title>
        <authorList>
            <person name="Chen S."/>
            <person name="Yu Y."/>
            <person name="Wang X."/>
            <person name="Wang S."/>
            <person name="Zhang T."/>
            <person name="Zhou Y."/>
            <person name="He R."/>
            <person name="Meng N."/>
            <person name="Wang Y."/>
            <person name="Liu W."/>
            <person name="Liu Z."/>
            <person name="Liu J."/>
            <person name="Guo Q."/>
            <person name="Huang H."/>
            <person name="Sederoff R.R."/>
            <person name="Wang G."/>
            <person name="Qu G."/>
            <person name="Chen S."/>
        </authorList>
    </citation>
    <scope>NUCLEOTIDE SEQUENCE</scope>
    <source>
        <strain evidence="2">SC-2020</strain>
    </source>
</reference>
<evidence type="ECO:0000313" key="2">
    <source>
        <dbReference type="EMBL" id="KAJ7008470.1"/>
    </source>
</evidence>
<proteinExistence type="predicted"/>
<evidence type="ECO:0000313" key="3">
    <source>
        <dbReference type="Proteomes" id="UP001164929"/>
    </source>
</evidence>
<protein>
    <submittedName>
        <fullName evidence="2">Uncharacterized protein</fullName>
    </submittedName>
</protein>